<reference evidence="1 2" key="1">
    <citation type="journal article" date="2019" name="Commun. Biol.">
        <title>The bagworm genome reveals a unique fibroin gene that provides high tensile strength.</title>
        <authorList>
            <person name="Kono N."/>
            <person name="Nakamura H."/>
            <person name="Ohtoshi R."/>
            <person name="Tomita M."/>
            <person name="Numata K."/>
            <person name="Arakawa K."/>
        </authorList>
    </citation>
    <scope>NUCLEOTIDE SEQUENCE [LARGE SCALE GENOMIC DNA]</scope>
</reference>
<gene>
    <name evidence="1" type="ORF">EVAR_81208_1</name>
</gene>
<protein>
    <submittedName>
        <fullName evidence="1">Uncharacterized protein</fullName>
    </submittedName>
</protein>
<name>A0A4C1V0X6_EUMVA</name>
<evidence type="ECO:0000313" key="1">
    <source>
        <dbReference type="EMBL" id="GBP32401.1"/>
    </source>
</evidence>
<dbReference type="AlphaFoldDB" id="A0A4C1V0X6"/>
<proteinExistence type="predicted"/>
<keyword evidence="2" id="KW-1185">Reference proteome</keyword>
<dbReference type="EMBL" id="BGZK01000259">
    <property type="protein sequence ID" value="GBP32401.1"/>
    <property type="molecule type" value="Genomic_DNA"/>
</dbReference>
<dbReference type="Proteomes" id="UP000299102">
    <property type="component" value="Unassembled WGS sequence"/>
</dbReference>
<organism evidence="1 2">
    <name type="scientific">Eumeta variegata</name>
    <name type="common">Bagworm moth</name>
    <name type="synonym">Eumeta japonica</name>
    <dbReference type="NCBI Taxonomy" id="151549"/>
    <lineage>
        <taxon>Eukaryota</taxon>
        <taxon>Metazoa</taxon>
        <taxon>Ecdysozoa</taxon>
        <taxon>Arthropoda</taxon>
        <taxon>Hexapoda</taxon>
        <taxon>Insecta</taxon>
        <taxon>Pterygota</taxon>
        <taxon>Neoptera</taxon>
        <taxon>Endopterygota</taxon>
        <taxon>Lepidoptera</taxon>
        <taxon>Glossata</taxon>
        <taxon>Ditrysia</taxon>
        <taxon>Tineoidea</taxon>
        <taxon>Psychidae</taxon>
        <taxon>Oiketicinae</taxon>
        <taxon>Eumeta</taxon>
    </lineage>
</organism>
<evidence type="ECO:0000313" key="2">
    <source>
        <dbReference type="Proteomes" id="UP000299102"/>
    </source>
</evidence>
<comment type="caution">
    <text evidence="1">The sequence shown here is derived from an EMBL/GenBank/DDBJ whole genome shotgun (WGS) entry which is preliminary data.</text>
</comment>
<sequence>MSTRRAYVGRKTPYCLVLFTTKAMEKSLKHRGSRYQAYIHKVEETPAGVVDHAAQPRNGRGVFRDIRHCLVWRYHTDYLLKGEDMMSPDIDMRLASLAHRSDTRYPN</sequence>
<accession>A0A4C1V0X6</accession>